<name>A0A482GI16_BPGOS</name>
<organism evidence="1 2">
    <name type="scientific">Escherichia phage vB_EcoM_Goslar</name>
    <dbReference type="NCBI Taxonomy" id="2502409"/>
    <lineage>
        <taxon>Viruses</taxon>
        <taxon>Duplodnaviria</taxon>
        <taxon>Heunggongvirae</taxon>
        <taxon>Uroviricota</taxon>
        <taxon>Caudoviricetes</taxon>
        <taxon>Chimalliviridae</taxon>
        <taxon>Goslarvirus</taxon>
        <taxon>Goslarvirus goslar</taxon>
    </lineage>
</organism>
<evidence type="ECO:0000313" key="1">
    <source>
        <dbReference type="EMBL" id="QBO64036.1"/>
    </source>
</evidence>
<keyword evidence="2" id="KW-1185">Reference proteome</keyword>
<protein>
    <submittedName>
        <fullName evidence="1">Uncharacterized protein</fullName>
    </submittedName>
</protein>
<reference evidence="1 2" key="1">
    <citation type="submission" date="2018-12" db="EMBL/GenBank/DDBJ databases">
        <title>Still something new to discover - new insights into E. coli phage diversity and taxonomy.</title>
        <authorList>
            <person name="Korf I.H.E."/>
            <person name="Adriaennsens E."/>
            <person name="Dreiseikelmann B."/>
            <person name="Kropinski A."/>
            <person name="Nimtz M."/>
            <person name="Meier-Kolthoff J.P."/>
            <person name="Rohde M."/>
            <person name="van Raaij M."/>
            <person name="Wittmann J."/>
        </authorList>
    </citation>
    <scope>NUCLEOTIDE SEQUENCE [LARGE SCALE GENOMIC DNA]</scope>
</reference>
<evidence type="ECO:0000313" key="2">
    <source>
        <dbReference type="Proteomes" id="UP000294673"/>
    </source>
</evidence>
<gene>
    <name evidence="1" type="ORF">Goslar_00245</name>
</gene>
<accession>A0A482GI16</accession>
<organismHost>
    <name type="scientific">Escherichia coli</name>
    <dbReference type="NCBI Taxonomy" id="562"/>
</organismHost>
<dbReference type="EMBL" id="MK327938">
    <property type="protein sequence ID" value="QBO64036.1"/>
    <property type="molecule type" value="Genomic_DNA"/>
</dbReference>
<sequence length="143" mass="16500">MVMVEQVEREKQPLKHALLSFLLTAKAKRILLFGSLYGTLHQHDDNYIMLKGLADMNERLEIAESVSALMFAARLGITAWKDLDSETLLNETTNYDEAVQCIMQRVPPWLYYDDKATIRQEIKKLLVRVCVPTTQRVVQLYGK</sequence>
<proteinExistence type="predicted"/>
<dbReference type="Proteomes" id="UP000294673">
    <property type="component" value="Segment"/>
</dbReference>